<dbReference type="OrthoDB" id="9794403at2"/>
<dbReference type="GO" id="GO:0043565">
    <property type="term" value="F:sequence-specific DNA binding"/>
    <property type="evidence" value="ECO:0007669"/>
    <property type="project" value="TreeGrafter"/>
</dbReference>
<protein>
    <recommendedName>
        <fullName evidence="1">Transposase IS200-like domain-containing protein</fullName>
    </recommendedName>
</protein>
<dbReference type="GO" id="GO:0006313">
    <property type="term" value="P:DNA transposition"/>
    <property type="evidence" value="ECO:0007669"/>
    <property type="project" value="InterPro"/>
</dbReference>
<dbReference type="EMBL" id="AWSQ01000001">
    <property type="protein sequence ID" value="KFX71529.1"/>
    <property type="molecule type" value="Genomic_DNA"/>
</dbReference>
<dbReference type="Proteomes" id="UP000030063">
    <property type="component" value="Unassembled WGS sequence"/>
</dbReference>
<reference evidence="2 3" key="1">
    <citation type="journal article" date="2014" name="Genome Announc.">
        <title>Draft Genome Sequence of Petroleum Oil-Degrading Marine Bacterium Pseudomonas taeanensis Strain MS-3, Isolated from a Crude Oil-Contaminated Seashore.</title>
        <authorList>
            <person name="Lee S.Y."/>
            <person name="Kim S.H."/>
            <person name="Lee D.G."/>
            <person name="Shin S."/>
            <person name="Yun S.H."/>
            <person name="Choi C.W."/>
            <person name="Chung Y.H."/>
            <person name="Choi J.S."/>
            <person name="Kahng H.Y."/>
            <person name="Kim S.I."/>
        </authorList>
    </citation>
    <scope>NUCLEOTIDE SEQUENCE [LARGE SCALE GENOMIC DNA]</scope>
    <source>
        <strain evidence="2 3">MS-3</strain>
    </source>
</reference>
<proteinExistence type="predicted"/>
<dbReference type="AlphaFoldDB" id="A0A0A1YR79"/>
<dbReference type="eggNOG" id="COG1943">
    <property type="taxonomic scope" value="Bacteria"/>
</dbReference>
<dbReference type="STRING" id="1395571.TMS3_0106275"/>
<feature type="domain" description="Transposase IS200-like" evidence="1">
    <location>
        <begin position="9"/>
        <end position="132"/>
    </location>
</feature>
<dbReference type="PANTHER" id="PTHR36966:SF1">
    <property type="entry name" value="REP-ASSOCIATED TYROSINE TRANSPOSASE"/>
    <property type="match status" value="1"/>
</dbReference>
<dbReference type="InterPro" id="IPR052715">
    <property type="entry name" value="RAYT_transposase"/>
</dbReference>
<dbReference type="InterPro" id="IPR036515">
    <property type="entry name" value="Transposase_17_sf"/>
</dbReference>
<evidence type="ECO:0000259" key="1">
    <source>
        <dbReference type="SMART" id="SM01321"/>
    </source>
</evidence>
<organism evidence="2 3">
    <name type="scientific">Pseudomonas taeanensis MS-3</name>
    <dbReference type="NCBI Taxonomy" id="1395571"/>
    <lineage>
        <taxon>Bacteria</taxon>
        <taxon>Pseudomonadati</taxon>
        <taxon>Pseudomonadota</taxon>
        <taxon>Gammaproteobacteria</taxon>
        <taxon>Pseudomonadales</taxon>
        <taxon>Pseudomonadaceae</taxon>
        <taxon>Pseudomonas</taxon>
    </lineage>
</organism>
<dbReference type="SMART" id="SM01321">
    <property type="entry name" value="Y1_Tnp"/>
    <property type="match status" value="1"/>
</dbReference>
<comment type="caution">
    <text evidence="2">The sequence shown here is derived from an EMBL/GenBank/DDBJ whole genome shotgun (WGS) entry which is preliminary data.</text>
</comment>
<gene>
    <name evidence="2" type="ORF">TMS3_0106275</name>
</gene>
<accession>A0A0A1YR79</accession>
<dbReference type="Gene3D" id="3.30.70.1290">
    <property type="entry name" value="Transposase IS200-like"/>
    <property type="match status" value="1"/>
</dbReference>
<evidence type="ECO:0000313" key="2">
    <source>
        <dbReference type="EMBL" id="KFX71529.1"/>
    </source>
</evidence>
<dbReference type="SUPFAM" id="SSF143422">
    <property type="entry name" value="Transposase IS200-like"/>
    <property type="match status" value="1"/>
</dbReference>
<name>A0A0A1YR79_9PSED</name>
<keyword evidence="3" id="KW-1185">Reference proteome</keyword>
<dbReference type="PANTHER" id="PTHR36966">
    <property type="entry name" value="REP-ASSOCIATED TYROSINE TRANSPOSASE"/>
    <property type="match status" value="1"/>
</dbReference>
<evidence type="ECO:0000313" key="3">
    <source>
        <dbReference type="Proteomes" id="UP000030063"/>
    </source>
</evidence>
<sequence>MVNYRRARAPGACYFLTLVLQDRTADVLVRHAALLREALRHVQRQKPYRLPAIVVLPDHVHMLMALPEDDADFSSRIRMLESAFVTALQVQPGSSITLNDKGEANLWQRHFWEHLIRDEQDYAAHVDYIHINPLKHGLVTRVRDWPLSSFHRYVQRGTLPIDWAGGGEQAVSRAGE</sequence>
<dbReference type="RefSeq" id="WP_025164373.1">
    <property type="nucleotide sequence ID" value="NZ_AWSQ01000001.1"/>
</dbReference>
<dbReference type="GO" id="GO:0004803">
    <property type="term" value="F:transposase activity"/>
    <property type="evidence" value="ECO:0007669"/>
    <property type="project" value="InterPro"/>
</dbReference>
<dbReference type="NCBIfam" id="NF047646">
    <property type="entry name" value="REP_Tyr_transpos"/>
    <property type="match status" value="1"/>
</dbReference>
<dbReference type="InterPro" id="IPR002686">
    <property type="entry name" value="Transposase_17"/>
</dbReference>